<sequence length="108" mass="12175">MAMNMWMTISVCVVVVMAATVVGSTPLQEQGLSLDERHNPGCCPWEFYDCLIQRMVWRSRLTICYNQASMICSRGRPGGCCPGLLHCFEECTSRDSAVCYYRCKFAPC</sequence>
<organism evidence="2">
    <name type="scientific">Conus betulinus</name>
    <name type="common">Beech cone</name>
    <dbReference type="NCBI Taxonomy" id="89764"/>
    <lineage>
        <taxon>Eukaryota</taxon>
        <taxon>Metazoa</taxon>
        <taxon>Spiralia</taxon>
        <taxon>Lophotrochozoa</taxon>
        <taxon>Mollusca</taxon>
        <taxon>Gastropoda</taxon>
        <taxon>Caenogastropoda</taxon>
        <taxon>Neogastropoda</taxon>
        <taxon>Conoidea</taxon>
        <taxon>Conidae</taxon>
        <taxon>Conus</taxon>
        <taxon>Dendroconus</taxon>
    </lineage>
</organism>
<name>A0A142C1D6_CONBE</name>
<dbReference type="AlphaFoldDB" id="A0A142C1D6"/>
<accession>A0A142C1D6</accession>
<dbReference type="EMBL" id="KU563889">
    <property type="protein sequence ID" value="AMP44637.1"/>
    <property type="molecule type" value="mRNA"/>
</dbReference>
<evidence type="ECO:0000313" key="2">
    <source>
        <dbReference type="EMBL" id="AMP44637.1"/>
    </source>
</evidence>
<protein>
    <submittedName>
        <fullName evidence="2">Conotoxin</fullName>
    </submittedName>
</protein>
<evidence type="ECO:0000256" key="1">
    <source>
        <dbReference type="SAM" id="SignalP"/>
    </source>
</evidence>
<feature type="chain" id="PRO_5007493344" evidence="1">
    <location>
        <begin position="19"/>
        <end position="108"/>
    </location>
</feature>
<reference evidence="2" key="1">
    <citation type="submission" date="2015-12" db="EMBL/GenBank/DDBJ databases">
        <title>High throughput identification of novel conotoxins from the Chinese tubular cone snail Conus betulinus by multitranscriptome sequencing.</title>
        <authorList>
            <person name="Ruan Z."/>
            <person name="Peng C."/>
            <person name="Shi Q."/>
            <person name="Yao G."/>
            <person name="Gao B.-M."/>
        </authorList>
    </citation>
    <scope>NUCLEOTIDE SEQUENCE</scope>
</reference>
<keyword evidence="1" id="KW-0732">Signal</keyword>
<proteinExistence type="evidence at transcript level"/>
<feature type="signal peptide" evidence="1">
    <location>
        <begin position="1"/>
        <end position="18"/>
    </location>
</feature>